<dbReference type="EMBL" id="JAASUB010000017">
    <property type="protein sequence ID" value="MBC1510848.1"/>
    <property type="molecule type" value="Genomic_DNA"/>
</dbReference>
<dbReference type="Proteomes" id="UP000587800">
    <property type="component" value="Unassembled WGS sequence"/>
</dbReference>
<sequence>MKKAGELKTNKLHLPDQLSEMARRIHQNIEASQKTREASNLKEYLKKEKAVLEKEKHMTRPKLIIAPCFTP</sequence>
<dbReference type="RefSeq" id="WP_185344896.1">
    <property type="nucleotide sequence ID" value="NZ_JAASTU010000002.1"/>
</dbReference>
<reference evidence="1 2" key="1">
    <citation type="submission" date="2020-03" db="EMBL/GenBank/DDBJ databases">
        <title>Soil Listeria distribution.</title>
        <authorList>
            <person name="Liao J."/>
            <person name="Wiedmann M."/>
        </authorList>
    </citation>
    <scope>NUCLEOTIDE SEQUENCE [LARGE SCALE GENOMIC DNA]</scope>
    <source>
        <strain evidence="1 2">FSL L7-1515</strain>
    </source>
</reference>
<gene>
    <name evidence="1" type="ORF">HCJ59_13230</name>
</gene>
<comment type="caution">
    <text evidence="1">The sequence shown here is derived from an EMBL/GenBank/DDBJ whole genome shotgun (WGS) entry which is preliminary data.</text>
</comment>
<evidence type="ECO:0000313" key="2">
    <source>
        <dbReference type="Proteomes" id="UP000587800"/>
    </source>
</evidence>
<organism evidence="1 2">
    <name type="scientific">Listeria immobilis</name>
    <dbReference type="NCBI Taxonomy" id="2713502"/>
    <lineage>
        <taxon>Bacteria</taxon>
        <taxon>Bacillati</taxon>
        <taxon>Bacillota</taxon>
        <taxon>Bacilli</taxon>
        <taxon>Bacillales</taxon>
        <taxon>Listeriaceae</taxon>
        <taxon>Listeria</taxon>
    </lineage>
</organism>
<proteinExistence type="predicted"/>
<accession>A0ABR6SZQ1</accession>
<keyword evidence="2" id="KW-1185">Reference proteome</keyword>
<evidence type="ECO:0000313" key="1">
    <source>
        <dbReference type="EMBL" id="MBC1510848.1"/>
    </source>
</evidence>
<name>A0ABR6SZQ1_9LIST</name>
<protein>
    <submittedName>
        <fullName evidence="1">Uncharacterized protein</fullName>
    </submittedName>
</protein>